<dbReference type="AlphaFoldDB" id="A0A0A9F6H5"/>
<evidence type="ECO:0000313" key="1">
    <source>
        <dbReference type="EMBL" id="JAE06819.1"/>
    </source>
</evidence>
<accession>A0A0A9F6H5</accession>
<sequence length="68" mass="8018">MIRIVTDQTIMIMNTLPPLQMMEVMVAGNLRKRNEIKKRMKLIWKMVILRLHQRNPGLFGQLSSINNL</sequence>
<name>A0A0A9F6H5_ARUDO</name>
<protein>
    <submittedName>
        <fullName evidence="1">Uncharacterized protein</fullName>
    </submittedName>
</protein>
<reference evidence="1" key="1">
    <citation type="submission" date="2014-09" db="EMBL/GenBank/DDBJ databases">
        <authorList>
            <person name="Magalhaes I.L.F."/>
            <person name="Oliveira U."/>
            <person name="Santos F.R."/>
            <person name="Vidigal T.H.D.A."/>
            <person name="Brescovit A.D."/>
            <person name="Santos A.J."/>
        </authorList>
    </citation>
    <scope>NUCLEOTIDE SEQUENCE</scope>
    <source>
        <tissue evidence="1">Shoot tissue taken approximately 20 cm above the soil surface</tissue>
    </source>
</reference>
<organism evidence="1">
    <name type="scientific">Arundo donax</name>
    <name type="common">Giant reed</name>
    <name type="synonym">Donax arundinaceus</name>
    <dbReference type="NCBI Taxonomy" id="35708"/>
    <lineage>
        <taxon>Eukaryota</taxon>
        <taxon>Viridiplantae</taxon>
        <taxon>Streptophyta</taxon>
        <taxon>Embryophyta</taxon>
        <taxon>Tracheophyta</taxon>
        <taxon>Spermatophyta</taxon>
        <taxon>Magnoliopsida</taxon>
        <taxon>Liliopsida</taxon>
        <taxon>Poales</taxon>
        <taxon>Poaceae</taxon>
        <taxon>PACMAD clade</taxon>
        <taxon>Arundinoideae</taxon>
        <taxon>Arundineae</taxon>
        <taxon>Arundo</taxon>
    </lineage>
</organism>
<proteinExistence type="predicted"/>
<reference evidence="1" key="2">
    <citation type="journal article" date="2015" name="Data Brief">
        <title>Shoot transcriptome of the giant reed, Arundo donax.</title>
        <authorList>
            <person name="Barrero R.A."/>
            <person name="Guerrero F.D."/>
            <person name="Moolhuijzen P."/>
            <person name="Goolsby J.A."/>
            <person name="Tidwell J."/>
            <person name="Bellgard S.E."/>
            <person name="Bellgard M.I."/>
        </authorList>
    </citation>
    <scope>NUCLEOTIDE SEQUENCE</scope>
    <source>
        <tissue evidence="1">Shoot tissue taken approximately 20 cm above the soil surface</tissue>
    </source>
</reference>
<dbReference type="EMBL" id="GBRH01191077">
    <property type="protein sequence ID" value="JAE06819.1"/>
    <property type="molecule type" value="Transcribed_RNA"/>
</dbReference>